<gene>
    <name evidence="3" type="ORF">GCM10017620_21080</name>
</gene>
<organism evidence="3 4">
    <name type="scientific">Brevundimonas intermedia</name>
    <dbReference type="NCBI Taxonomy" id="74315"/>
    <lineage>
        <taxon>Bacteria</taxon>
        <taxon>Pseudomonadati</taxon>
        <taxon>Pseudomonadota</taxon>
        <taxon>Alphaproteobacteria</taxon>
        <taxon>Caulobacterales</taxon>
        <taxon>Caulobacteraceae</taxon>
        <taxon>Brevundimonas</taxon>
    </lineage>
</organism>
<comment type="caution">
    <text evidence="3">The sequence shown here is derived from an EMBL/GenBank/DDBJ whole genome shotgun (WGS) entry which is preliminary data.</text>
</comment>
<dbReference type="Proteomes" id="UP001143509">
    <property type="component" value="Unassembled WGS sequence"/>
</dbReference>
<keyword evidence="4" id="KW-1185">Reference proteome</keyword>
<feature type="compositionally biased region" description="Polar residues" evidence="1">
    <location>
        <begin position="49"/>
        <end position="59"/>
    </location>
</feature>
<feature type="region of interest" description="Disordered" evidence="1">
    <location>
        <begin position="26"/>
        <end position="84"/>
    </location>
</feature>
<proteinExistence type="predicted"/>
<dbReference type="RefSeq" id="WP_271165334.1">
    <property type="nucleotide sequence ID" value="NZ_BSFD01000006.1"/>
</dbReference>
<feature type="chain" id="PRO_5046770915" description="Superoxide dismutase" evidence="2">
    <location>
        <begin position="24"/>
        <end position="169"/>
    </location>
</feature>
<feature type="compositionally biased region" description="Low complexity" evidence="1">
    <location>
        <begin position="26"/>
        <end position="48"/>
    </location>
</feature>
<evidence type="ECO:0000313" key="4">
    <source>
        <dbReference type="Proteomes" id="UP001143509"/>
    </source>
</evidence>
<sequence length="169" mass="16586">MNFKTAILGSAAAAFLIASPVLAQDAATAAPQTPATQEPAAQEPAAQPSLSLTPGTSVQGPDGELGKLEGVQNNASGAQELTVRGADGQLRAVPLNGIRQEGANVAVAYTKAEFDAAAPIAGATPAPAPAAEPAATEPTEPTEPTTTDPADPSGSSDPMAPPTGDQPQG</sequence>
<reference evidence="3" key="1">
    <citation type="journal article" date="2014" name="Int. J. Syst. Evol. Microbiol.">
        <title>Complete genome of a new Firmicutes species belonging to the dominant human colonic microbiota ('Ruminococcus bicirculans') reveals two chromosomes and a selective capacity to utilize plant glucans.</title>
        <authorList>
            <consortium name="NISC Comparative Sequencing Program"/>
            <person name="Wegmann U."/>
            <person name="Louis P."/>
            <person name="Goesmann A."/>
            <person name="Henrissat B."/>
            <person name="Duncan S.H."/>
            <person name="Flint H.J."/>
        </authorList>
    </citation>
    <scope>NUCLEOTIDE SEQUENCE</scope>
    <source>
        <strain evidence="3">VKM B-1499</strain>
    </source>
</reference>
<feature type="signal peptide" evidence="2">
    <location>
        <begin position="1"/>
        <end position="23"/>
    </location>
</feature>
<feature type="compositionally biased region" description="Low complexity" evidence="1">
    <location>
        <begin position="120"/>
        <end position="152"/>
    </location>
</feature>
<reference evidence="3" key="2">
    <citation type="submission" date="2023-01" db="EMBL/GenBank/DDBJ databases">
        <authorList>
            <person name="Sun Q."/>
            <person name="Evtushenko L."/>
        </authorList>
    </citation>
    <scope>NUCLEOTIDE SEQUENCE</scope>
    <source>
        <strain evidence="3">VKM B-1499</strain>
    </source>
</reference>
<name>A0ABQ5T8L6_9CAUL</name>
<evidence type="ECO:0000256" key="1">
    <source>
        <dbReference type="SAM" id="MobiDB-lite"/>
    </source>
</evidence>
<evidence type="ECO:0000256" key="2">
    <source>
        <dbReference type="SAM" id="SignalP"/>
    </source>
</evidence>
<feature type="region of interest" description="Disordered" evidence="1">
    <location>
        <begin position="120"/>
        <end position="169"/>
    </location>
</feature>
<dbReference type="EMBL" id="BSFD01000006">
    <property type="protein sequence ID" value="GLK49135.1"/>
    <property type="molecule type" value="Genomic_DNA"/>
</dbReference>
<accession>A0ABQ5T8L6</accession>
<protein>
    <recommendedName>
        <fullName evidence="5">Superoxide dismutase</fullName>
    </recommendedName>
</protein>
<evidence type="ECO:0000313" key="3">
    <source>
        <dbReference type="EMBL" id="GLK49135.1"/>
    </source>
</evidence>
<evidence type="ECO:0008006" key="5">
    <source>
        <dbReference type="Google" id="ProtNLM"/>
    </source>
</evidence>
<keyword evidence="2" id="KW-0732">Signal</keyword>